<feature type="region of interest" description="Disordered" evidence="1">
    <location>
        <begin position="350"/>
        <end position="397"/>
    </location>
</feature>
<organism evidence="2 3">
    <name type="scientific">Daphnia sinensis</name>
    <dbReference type="NCBI Taxonomy" id="1820382"/>
    <lineage>
        <taxon>Eukaryota</taxon>
        <taxon>Metazoa</taxon>
        <taxon>Ecdysozoa</taxon>
        <taxon>Arthropoda</taxon>
        <taxon>Crustacea</taxon>
        <taxon>Branchiopoda</taxon>
        <taxon>Diplostraca</taxon>
        <taxon>Cladocera</taxon>
        <taxon>Anomopoda</taxon>
        <taxon>Daphniidae</taxon>
        <taxon>Daphnia</taxon>
        <taxon>Daphnia similis group</taxon>
    </lineage>
</organism>
<dbReference type="EMBL" id="WJBH02000058">
    <property type="protein sequence ID" value="KAI9551016.1"/>
    <property type="molecule type" value="Genomic_DNA"/>
</dbReference>
<dbReference type="Proteomes" id="UP000820818">
    <property type="component" value="Unassembled WGS sequence"/>
</dbReference>
<evidence type="ECO:0000313" key="2">
    <source>
        <dbReference type="EMBL" id="KAI9551016.1"/>
    </source>
</evidence>
<accession>A0AAD5KFL2</accession>
<protein>
    <submittedName>
        <fullName evidence="2">Uncharacterized protein</fullName>
    </submittedName>
</protein>
<evidence type="ECO:0000313" key="3">
    <source>
        <dbReference type="Proteomes" id="UP000820818"/>
    </source>
</evidence>
<proteinExistence type="predicted"/>
<evidence type="ECO:0000256" key="1">
    <source>
        <dbReference type="SAM" id="MobiDB-lite"/>
    </source>
</evidence>
<feature type="compositionally biased region" description="Polar residues" evidence="1">
    <location>
        <begin position="373"/>
        <end position="382"/>
    </location>
</feature>
<keyword evidence="3" id="KW-1185">Reference proteome</keyword>
<sequence length="397" mass="43420">METNKSNLDLLLSEASFSKGFGLFLRRSTGNKHQLFYHCQPGSSGAIDIYVNRHSILVLPLKTKRCPKTYHRIIASTCSWRALANNWEAVHAAPVVSECEDIALSPSWKVEPVPSSGDFPNDDDLFTSGQIPAEKTVQSSMDEPIDEIHLPESPSPPPFSPHAFVQNVMASSTQPAAPKNLLDAIPAFPTVAVATDTPVHCLSRLIADYNAIHHARQRHALLLADGRPPLVPLPRAFQVPAMHLIATEELNNKLNATMTECARELSTLLIKAEEQALENILAEIADTLVEWTPDEEQFKAIINYKNLRSKNLTEYKDGGGPLEYYHLINSNGRPTIQPSTAPFKIHTAAHRTPKRKDQPVQPAPGQPPAQLASSLAPTTTPLAQPVAPGAQPTLISI</sequence>
<dbReference type="AlphaFoldDB" id="A0AAD5KFL2"/>
<gene>
    <name evidence="2" type="ORF">GHT06_007186</name>
</gene>
<reference evidence="2" key="1">
    <citation type="submission" date="2022-05" db="EMBL/GenBank/DDBJ databases">
        <title>A multi-omics perspective on studying reproductive biology in Daphnia sinensis.</title>
        <authorList>
            <person name="Jia J."/>
        </authorList>
    </citation>
    <scope>NUCLEOTIDE SEQUENCE</scope>
    <source>
        <strain evidence="2">WSL</strain>
    </source>
</reference>
<comment type="caution">
    <text evidence="2">The sequence shown here is derived from an EMBL/GenBank/DDBJ whole genome shotgun (WGS) entry which is preliminary data.</text>
</comment>
<name>A0AAD5KFL2_9CRUS</name>